<gene>
    <name evidence="2" type="ORF">CLUP02_12947</name>
</gene>
<sequence>MLRYRYSEVWAGVLVEDQGTASAGLELVRLRHLLSHRVALPEPPPVSNCHQLVLQVLCSEDVTNHYLFCLNETCRPVTEADAPDHQPHLHLLRPAPASLDAHKSNGIRGKQQCIQGHSGFNSSNNKYLCEWIWGKDTLRAATFLPGRVSEWKEVDGGSPNLTGREWKPCGSCLPKVTTRLTPSRHFSPGPTADFLSLLPFPPTPFQSRHQSTVTSTLSTTPAAAAAAASTPATSRMLFGFGIHVYQVSYQHGLGSFGISSHLDTNHSVSLSRPTQTTEGQQQQQQHPPPPTAFADFCPSQLQNIAFALRRSTIF</sequence>
<evidence type="ECO:0000313" key="3">
    <source>
        <dbReference type="Proteomes" id="UP000830671"/>
    </source>
</evidence>
<dbReference type="KEGG" id="clup:CLUP02_12947"/>
<accession>A0A9Q8WLQ2</accession>
<name>A0A9Q8WLQ2_9PEZI</name>
<evidence type="ECO:0000256" key="1">
    <source>
        <dbReference type="SAM" id="MobiDB-lite"/>
    </source>
</evidence>
<organism evidence="2 3">
    <name type="scientific">Colletotrichum lupini</name>
    <dbReference type="NCBI Taxonomy" id="145971"/>
    <lineage>
        <taxon>Eukaryota</taxon>
        <taxon>Fungi</taxon>
        <taxon>Dikarya</taxon>
        <taxon>Ascomycota</taxon>
        <taxon>Pezizomycotina</taxon>
        <taxon>Sordariomycetes</taxon>
        <taxon>Hypocreomycetidae</taxon>
        <taxon>Glomerellales</taxon>
        <taxon>Glomerellaceae</taxon>
        <taxon>Colletotrichum</taxon>
        <taxon>Colletotrichum acutatum species complex</taxon>
    </lineage>
</organism>
<dbReference type="RefSeq" id="XP_049149051.1">
    <property type="nucleotide sequence ID" value="XM_049291905.1"/>
</dbReference>
<protein>
    <submittedName>
        <fullName evidence="2">Uncharacterized protein</fullName>
    </submittedName>
</protein>
<dbReference type="Proteomes" id="UP000830671">
    <property type="component" value="Chromosome 6"/>
</dbReference>
<evidence type="ECO:0000313" key="2">
    <source>
        <dbReference type="EMBL" id="UQC87442.1"/>
    </source>
</evidence>
<dbReference type="AlphaFoldDB" id="A0A9Q8WLQ2"/>
<dbReference type="EMBL" id="CP019478">
    <property type="protein sequence ID" value="UQC87442.1"/>
    <property type="molecule type" value="Genomic_DNA"/>
</dbReference>
<dbReference type="GeneID" id="73346915"/>
<proteinExistence type="predicted"/>
<feature type="region of interest" description="Disordered" evidence="1">
    <location>
        <begin position="264"/>
        <end position="294"/>
    </location>
</feature>
<reference evidence="2" key="1">
    <citation type="journal article" date="2021" name="Mol. Plant Microbe Interact.">
        <title>Complete Genome Sequence of the Plant-Pathogenic Fungus Colletotrichum lupini.</title>
        <authorList>
            <person name="Baroncelli R."/>
            <person name="Pensec F."/>
            <person name="Da Lio D."/>
            <person name="Boufleur T."/>
            <person name="Vicente I."/>
            <person name="Sarrocco S."/>
            <person name="Picot A."/>
            <person name="Baraldi E."/>
            <person name="Sukno S."/>
            <person name="Thon M."/>
            <person name="Le Floch G."/>
        </authorList>
    </citation>
    <scope>NUCLEOTIDE SEQUENCE</scope>
    <source>
        <strain evidence="2">IMI 504893</strain>
    </source>
</reference>
<feature type="compositionally biased region" description="Low complexity" evidence="1">
    <location>
        <begin position="273"/>
        <end position="285"/>
    </location>
</feature>
<keyword evidence="3" id="KW-1185">Reference proteome</keyword>